<dbReference type="Pfam" id="PF06742">
    <property type="entry name" value="DUF1214"/>
    <property type="match status" value="1"/>
</dbReference>
<proteinExistence type="predicted"/>
<accession>A0A6G9XP16</accession>
<feature type="compositionally biased region" description="Low complexity" evidence="1">
    <location>
        <begin position="217"/>
        <end position="235"/>
    </location>
</feature>
<dbReference type="EMBL" id="CP046171">
    <property type="protein sequence ID" value="QIS02655.1"/>
    <property type="molecule type" value="Genomic_DNA"/>
</dbReference>
<dbReference type="RefSeq" id="WP_167461736.1">
    <property type="nucleotide sequence ID" value="NZ_CP046171.1"/>
</dbReference>
<dbReference type="InterPro" id="IPR037049">
    <property type="entry name" value="DUF1214_C_sf"/>
</dbReference>
<reference evidence="4 5" key="1">
    <citation type="journal article" date="2019" name="ACS Chem. Biol.">
        <title>Identification and Mobilization of a Cryptic Antibiotic Biosynthesis Gene Locus from a Human-Pathogenic Nocardia Isolate.</title>
        <authorList>
            <person name="Herisse M."/>
            <person name="Ishida K."/>
            <person name="Porter J.L."/>
            <person name="Howden B."/>
            <person name="Hertweck C."/>
            <person name="Stinear T.P."/>
            <person name="Pidot S.J."/>
        </authorList>
    </citation>
    <scope>NUCLEOTIDE SEQUENCE [LARGE SCALE GENOMIC DNA]</scope>
    <source>
        <strain evidence="4 5">AUSMDU00024985</strain>
    </source>
</reference>
<dbReference type="Gene3D" id="2.60.40.1610">
    <property type="entry name" value="Domain of unknown function DUF1254"/>
    <property type="match status" value="1"/>
</dbReference>
<dbReference type="PANTHER" id="PTHR36509">
    <property type="entry name" value="BLL3101 PROTEIN"/>
    <property type="match status" value="1"/>
</dbReference>
<dbReference type="Gene3D" id="2.60.120.600">
    <property type="entry name" value="Domain of unknown function DUF1214, C-terminal domain"/>
    <property type="match status" value="1"/>
</dbReference>
<protein>
    <submittedName>
        <fullName evidence="4">DUF1254 domain-containing protein</fullName>
    </submittedName>
</protein>
<dbReference type="InterPro" id="IPR006311">
    <property type="entry name" value="TAT_signal"/>
</dbReference>
<feature type="region of interest" description="Disordered" evidence="1">
    <location>
        <begin position="213"/>
        <end position="235"/>
    </location>
</feature>
<dbReference type="PANTHER" id="PTHR36509:SF2">
    <property type="entry name" value="BLL3101 PROTEIN"/>
    <property type="match status" value="1"/>
</dbReference>
<name>A0A6G9XP16_NOCBR</name>
<dbReference type="SUPFAM" id="SSF160935">
    <property type="entry name" value="VPA0735-like"/>
    <property type="match status" value="1"/>
</dbReference>
<dbReference type="Proteomes" id="UP000501705">
    <property type="component" value="Chromosome"/>
</dbReference>
<feature type="domain" description="DUF1254" evidence="3">
    <location>
        <begin position="80"/>
        <end position="213"/>
    </location>
</feature>
<dbReference type="InterPro" id="IPR010679">
    <property type="entry name" value="DUF1254"/>
</dbReference>
<feature type="domain" description="DUF1214" evidence="2">
    <location>
        <begin position="357"/>
        <end position="450"/>
    </location>
</feature>
<evidence type="ECO:0000313" key="4">
    <source>
        <dbReference type="EMBL" id="QIS02655.1"/>
    </source>
</evidence>
<dbReference type="InterPro" id="IPR037050">
    <property type="entry name" value="DUF1254_sf"/>
</dbReference>
<evidence type="ECO:0000313" key="5">
    <source>
        <dbReference type="Proteomes" id="UP000501705"/>
    </source>
</evidence>
<gene>
    <name evidence="4" type="ORF">F5X71_10285</name>
</gene>
<evidence type="ECO:0000256" key="1">
    <source>
        <dbReference type="SAM" id="MobiDB-lite"/>
    </source>
</evidence>
<evidence type="ECO:0000259" key="3">
    <source>
        <dbReference type="Pfam" id="PF06863"/>
    </source>
</evidence>
<dbReference type="InterPro" id="IPR010621">
    <property type="entry name" value="DUF1214"/>
</dbReference>
<evidence type="ECO:0000259" key="2">
    <source>
        <dbReference type="Pfam" id="PF06742"/>
    </source>
</evidence>
<dbReference type="Pfam" id="PF06863">
    <property type="entry name" value="DUF1254"/>
    <property type="match status" value="1"/>
</dbReference>
<dbReference type="PROSITE" id="PS51318">
    <property type="entry name" value="TAT"/>
    <property type="match status" value="1"/>
</dbReference>
<sequence>MEEPVGGLSRRSMFGVAATLAAAAVAVPACGESEIEQPAAPTMRRLSNTAAIAKDAYIFGFPLVLMDVTRVAAGASTPANRFRHARALPTPARRDVVRLNQDTLYSAAWLDLRDGPILLRVPAIEDDRYWLMQLLDAWTNTVHSPSSVRPQTNSAAPYTYAVVGPGWSGTLPDDVMPLPMPTSTVWLLGRIQVNGAADLPAVHAIQQELTLTPLGGDPVPDAADPAPQADSTPPAKQVAAMDAGTFFARLCAVMATTPPAAADEPAMKRFATLGITPGGKVTGISDAELAAAVTTARQQIPVYLDPQAVHENGWTFDPAIGTYGTNYLQRAAIAWKGLGANLAQDAIYPTMFATAGAGGSRFRLHFPPGQTPPVSAFWSLTAYDADSYLLDNPAGIYAVGHQLPVVPNPDGSVDLALQHDDPGPDVPQGNWLPIPESGQFSLTLRLYAPKDEAIHGGWQPPPLTPVS</sequence>
<dbReference type="AlphaFoldDB" id="A0A6G9XP16"/>
<organism evidence="4 5">
    <name type="scientific">Nocardia brasiliensis</name>
    <dbReference type="NCBI Taxonomy" id="37326"/>
    <lineage>
        <taxon>Bacteria</taxon>
        <taxon>Bacillati</taxon>
        <taxon>Actinomycetota</taxon>
        <taxon>Actinomycetes</taxon>
        <taxon>Mycobacteriales</taxon>
        <taxon>Nocardiaceae</taxon>
        <taxon>Nocardia</taxon>
    </lineage>
</organism>